<evidence type="ECO:0000259" key="2">
    <source>
        <dbReference type="PROSITE" id="PS50937"/>
    </source>
</evidence>
<dbReference type="PANTHER" id="PTHR30204">
    <property type="entry name" value="REDOX-CYCLING DRUG-SENSING TRANSCRIPTIONAL ACTIVATOR SOXR"/>
    <property type="match status" value="1"/>
</dbReference>
<dbReference type="Gene3D" id="1.10.1660.10">
    <property type="match status" value="1"/>
</dbReference>
<proteinExistence type="predicted"/>
<protein>
    <submittedName>
        <fullName evidence="3">MerR family transcriptional regulator</fullName>
    </submittedName>
</protein>
<dbReference type="EMBL" id="CP098502">
    <property type="protein sequence ID" value="UTI65113.1"/>
    <property type="molecule type" value="Genomic_DNA"/>
</dbReference>
<feature type="domain" description="HTH merR-type" evidence="2">
    <location>
        <begin position="6"/>
        <end position="77"/>
    </location>
</feature>
<evidence type="ECO:0000256" key="1">
    <source>
        <dbReference type="ARBA" id="ARBA00023125"/>
    </source>
</evidence>
<dbReference type="InterPro" id="IPR047057">
    <property type="entry name" value="MerR_fam"/>
</dbReference>
<dbReference type="Proteomes" id="UP001056035">
    <property type="component" value="Chromosome"/>
</dbReference>
<keyword evidence="1" id="KW-0238">DNA-binding</keyword>
<keyword evidence="4" id="KW-1185">Reference proteome</keyword>
<evidence type="ECO:0000313" key="4">
    <source>
        <dbReference type="Proteomes" id="UP001056035"/>
    </source>
</evidence>
<dbReference type="InterPro" id="IPR000551">
    <property type="entry name" value="MerR-type_HTH_dom"/>
</dbReference>
<evidence type="ECO:0000313" key="3">
    <source>
        <dbReference type="EMBL" id="UTI65113.1"/>
    </source>
</evidence>
<accession>A0ABY5DUY6</accession>
<dbReference type="SMART" id="SM00422">
    <property type="entry name" value="HTH_MERR"/>
    <property type="match status" value="1"/>
</dbReference>
<dbReference type="InterPro" id="IPR009061">
    <property type="entry name" value="DNA-bd_dom_put_sf"/>
</dbReference>
<organism evidence="3 4">
    <name type="scientific">Paraconexibacter antarcticus</name>
    <dbReference type="NCBI Taxonomy" id="2949664"/>
    <lineage>
        <taxon>Bacteria</taxon>
        <taxon>Bacillati</taxon>
        <taxon>Actinomycetota</taxon>
        <taxon>Thermoleophilia</taxon>
        <taxon>Solirubrobacterales</taxon>
        <taxon>Paraconexibacteraceae</taxon>
        <taxon>Paraconexibacter</taxon>
    </lineage>
</organism>
<reference evidence="3 4" key="1">
    <citation type="submission" date="2022-06" db="EMBL/GenBank/DDBJ databases">
        <title>Paraconexibacter antarcticus.</title>
        <authorList>
            <person name="Kim C.S."/>
        </authorList>
    </citation>
    <scope>NUCLEOTIDE SEQUENCE [LARGE SCALE GENOMIC DNA]</scope>
    <source>
        <strain evidence="3 4">02-257</strain>
    </source>
</reference>
<dbReference type="SUPFAM" id="SSF46955">
    <property type="entry name" value="Putative DNA-binding domain"/>
    <property type="match status" value="1"/>
</dbReference>
<dbReference type="RefSeq" id="WP_254571803.1">
    <property type="nucleotide sequence ID" value="NZ_CP098502.1"/>
</dbReference>
<name>A0ABY5DUY6_9ACTN</name>
<gene>
    <name evidence="3" type="ORF">NBH00_02620</name>
</gene>
<sequence>MSAEGDMRIGELARLTGTTVRTIRYYEEIGLLPGADERASGRHRTYGEQDLERLRTILRLKDLLGVSLDELRVLVAAEDARATHRAEFRADGTSTKRRAEILRAALLNVERQRALVRRRQAKLAALDDELAERQALVLTRLDELGSETATPHR</sequence>
<dbReference type="PROSITE" id="PS50937">
    <property type="entry name" value="HTH_MERR_2"/>
    <property type="match status" value="1"/>
</dbReference>
<dbReference type="PANTHER" id="PTHR30204:SF93">
    <property type="entry name" value="HTH MERR-TYPE DOMAIN-CONTAINING PROTEIN"/>
    <property type="match status" value="1"/>
</dbReference>
<dbReference type="Pfam" id="PF13411">
    <property type="entry name" value="MerR_1"/>
    <property type="match status" value="1"/>
</dbReference>